<accession>J0SB58</accession>
<gene>
    <name evidence="1" type="ORF">Metli_2002</name>
</gene>
<dbReference type="AlphaFoldDB" id="J0SB58"/>
<keyword evidence="2" id="KW-1185">Reference proteome</keyword>
<protein>
    <submittedName>
        <fullName evidence="1">Uncharacterized protein</fullName>
    </submittedName>
</protein>
<name>J0SB58_9EURY</name>
<organism evidence="1 2">
    <name type="scientific">Methanofollis liminatans DSM 4140</name>
    <dbReference type="NCBI Taxonomy" id="28892"/>
    <lineage>
        <taxon>Archaea</taxon>
        <taxon>Methanobacteriati</taxon>
        <taxon>Methanobacteriota</taxon>
        <taxon>Stenosarchaea group</taxon>
        <taxon>Methanomicrobia</taxon>
        <taxon>Methanomicrobiales</taxon>
        <taxon>Methanomicrobiaceae</taxon>
        <taxon>Methanofollis</taxon>
    </lineage>
</organism>
<dbReference type="RefSeq" id="WP_004040011.1">
    <property type="nucleotide sequence ID" value="NZ_CM001555.1"/>
</dbReference>
<dbReference type="HOGENOM" id="CLU_2678950_0_0_2"/>
<dbReference type="Proteomes" id="UP000005095">
    <property type="component" value="Chromosome"/>
</dbReference>
<reference evidence="1 2" key="1">
    <citation type="submission" date="2011-08" db="EMBL/GenBank/DDBJ databases">
        <title>The complete genome of Methanofollis liminatans DSM 4140.</title>
        <authorList>
            <consortium name="US DOE Joint Genome Institute (JGI-PGF)"/>
            <person name="Lucas S."/>
            <person name="Han J."/>
            <person name="Lapidus A."/>
            <person name="Bruce D."/>
            <person name="Goodwin L."/>
            <person name="Pitluck S."/>
            <person name="Peters L."/>
            <person name="Kyrpides N."/>
            <person name="Mavromatis K."/>
            <person name="Ivanova N."/>
            <person name="Mikhailova N."/>
            <person name="Lu M."/>
            <person name="Detter J.C."/>
            <person name="Tapia R."/>
            <person name="Han C."/>
            <person name="Land M."/>
            <person name="Hauser L."/>
            <person name="Markowitz V."/>
            <person name="Cheng J.-F."/>
            <person name="Hugenholtz P."/>
            <person name="Woyke T."/>
            <person name="Wu D."/>
            <person name="Spring S."/>
            <person name="Schuler E."/>
            <person name="Brambilla E."/>
            <person name="Klenk H.-P."/>
            <person name="Eisen J.A."/>
        </authorList>
    </citation>
    <scope>NUCLEOTIDE SEQUENCE [LARGE SCALE GENOMIC DNA]</scope>
    <source>
        <strain evidence="1 2">DSM 4140</strain>
    </source>
</reference>
<evidence type="ECO:0000313" key="1">
    <source>
        <dbReference type="EMBL" id="EJG07944.1"/>
    </source>
</evidence>
<evidence type="ECO:0000313" key="2">
    <source>
        <dbReference type="Proteomes" id="UP000005095"/>
    </source>
</evidence>
<proteinExistence type="predicted"/>
<sequence>MTPSPTIYDTMTPAGDRERLSALERRAEACEREAAACRHEAARIRRHYERMVAVFGLEACAAHARRGTEIIEVP</sequence>
<dbReference type="STRING" id="28892.Metli_2002"/>
<dbReference type="EMBL" id="CM001555">
    <property type="protein sequence ID" value="EJG07944.1"/>
    <property type="molecule type" value="Genomic_DNA"/>
</dbReference>